<name>A0A6P5G7W3_ANACO</name>
<evidence type="ECO:0000259" key="3">
    <source>
        <dbReference type="Pfam" id="PF04504"/>
    </source>
</evidence>
<dbReference type="GO" id="GO:0006355">
    <property type="term" value="P:regulation of DNA-templated transcription"/>
    <property type="evidence" value="ECO:0007669"/>
    <property type="project" value="InterPro"/>
</dbReference>
<evidence type="ECO:0000313" key="5">
    <source>
        <dbReference type="RefSeq" id="XP_020104689.1"/>
    </source>
</evidence>
<reference evidence="5 6" key="2">
    <citation type="submission" date="2025-04" db="UniProtKB">
        <authorList>
            <consortium name="RefSeq"/>
        </authorList>
    </citation>
    <scope>IDENTIFICATION</scope>
    <source>
        <tissue evidence="5 6">Leaf</tissue>
    </source>
</reference>
<dbReference type="OrthoDB" id="661680at2759"/>
<dbReference type="RefSeq" id="XP_020104690.1">
    <property type="nucleotide sequence ID" value="XM_020249101.1"/>
</dbReference>
<evidence type="ECO:0000313" key="6">
    <source>
        <dbReference type="RefSeq" id="XP_020104690.1"/>
    </source>
</evidence>
<feature type="region of interest" description="Disordered" evidence="2">
    <location>
        <begin position="1"/>
        <end position="35"/>
    </location>
</feature>
<dbReference type="RefSeq" id="XP_020104691.1">
    <property type="nucleotide sequence ID" value="XM_020249102.1"/>
</dbReference>
<protein>
    <submittedName>
        <fullName evidence="5 6">GLABROUS1 enhancer-binding protein-like</fullName>
    </submittedName>
</protein>
<reference evidence="4" key="1">
    <citation type="journal article" date="2015" name="Nat. Genet.">
        <title>The pineapple genome and the evolution of CAM photosynthesis.</title>
        <authorList>
            <person name="Ming R."/>
            <person name="VanBuren R."/>
            <person name="Wai C.M."/>
            <person name="Tang H."/>
            <person name="Schatz M.C."/>
            <person name="Bowers J.E."/>
            <person name="Lyons E."/>
            <person name="Wang M.L."/>
            <person name="Chen J."/>
            <person name="Biggers E."/>
            <person name="Zhang J."/>
            <person name="Huang L."/>
            <person name="Zhang L."/>
            <person name="Miao W."/>
            <person name="Zhang J."/>
            <person name="Ye Z."/>
            <person name="Miao C."/>
            <person name="Lin Z."/>
            <person name="Wang H."/>
            <person name="Zhou H."/>
            <person name="Yim W.C."/>
            <person name="Priest H.D."/>
            <person name="Zheng C."/>
            <person name="Woodhouse M."/>
            <person name="Edger P.P."/>
            <person name="Guyot R."/>
            <person name="Guo H.B."/>
            <person name="Guo H."/>
            <person name="Zheng G."/>
            <person name="Singh R."/>
            <person name="Sharma A."/>
            <person name="Min X."/>
            <person name="Zheng Y."/>
            <person name="Lee H."/>
            <person name="Gurtowski J."/>
            <person name="Sedlazeck F.J."/>
            <person name="Harkess A."/>
            <person name="McKain M.R."/>
            <person name="Liao Z."/>
            <person name="Fang J."/>
            <person name="Liu J."/>
            <person name="Zhang X."/>
            <person name="Zhang Q."/>
            <person name="Hu W."/>
            <person name="Qin Y."/>
            <person name="Wang K."/>
            <person name="Chen L.Y."/>
            <person name="Shirley N."/>
            <person name="Lin Y.R."/>
            <person name="Liu L.Y."/>
            <person name="Hernandez A.G."/>
            <person name="Wright C.L."/>
            <person name="Bulone V."/>
            <person name="Tuskan G.A."/>
            <person name="Heath K."/>
            <person name="Zee F."/>
            <person name="Moore P.H."/>
            <person name="Sunkar R."/>
            <person name="Leebens-Mack J.H."/>
            <person name="Mockler T."/>
            <person name="Bennetzen J.L."/>
            <person name="Freeling M."/>
            <person name="Sankoff D."/>
            <person name="Paterson A.H."/>
            <person name="Zhu X."/>
            <person name="Yang X."/>
            <person name="Smith J.A."/>
            <person name="Cushman J.C."/>
            <person name="Paull R.E."/>
            <person name="Yu Q."/>
        </authorList>
    </citation>
    <scope>NUCLEOTIDE SEQUENCE [LARGE SCALE GENOMIC DNA]</scope>
    <source>
        <strain evidence="4">cv. F153</strain>
    </source>
</reference>
<feature type="domain" description="Glabrous enhancer-binding protein-like DBD" evidence="3">
    <location>
        <begin position="33"/>
        <end position="123"/>
    </location>
</feature>
<evidence type="ECO:0000256" key="2">
    <source>
        <dbReference type="SAM" id="MobiDB-lite"/>
    </source>
</evidence>
<keyword evidence="4" id="KW-1185">Reference proteome</keyword>
<dbReference type="PANTHER" id="PTHR31662:SF28">
    <property type="entry name" value="MYB_SANT-LIKE DOMAIN-CONTAINING PROTEIN"/>
    <property type="match status" value="1"/>
</dbReference>
<evidence type="ECO:0000313" key="7">
    <source>
        <dbReference type="RefSeq" id="XP_020104691.1"/>
    </source>
</evidence>
<sequence length="260" mass="28872">MSGGGDPLAASPSRRKRKQPADASSVAKKPRPSDADAVTILRGVLDFRARTGANPTLTTMDAFYDSIRGSLPSPALTKDKVYNKLRHLRYKFQHSSPNPDPHGGGGGGGGSDLVYELSADVWGGLLSVEPKPKKIKKESEKNKIHKSDVKNEDGKNEANEAEKMEREKEDVEQTLEEVEEEEEEEEEIRGIGTDSFPILIHEVTKYWKEKGLSTVSLEASLKLVRPSKARPVEEKWRKLMGKEMKSRTKMFEVLGSLLLS</sequence>
<dbReference type="AlphaFoldDB" id="A0A6P5G7W3"/>
<feature type="region of interest" description="Disordered" evidence="2">
    <location>
        <begin position="133"/>
        <end position="189"/>
    </location>
</feature>
<gene>
    <name evidence="5 6 7" type="primary">LOC109721452</name>
</gene>
<evidence type="ECO:0000313" key="4">
    <source>
        <dbReference type="Proteomes" id="UP000515123"/>
    </source>
</evidence>
<dbReference type="InterPro" id="IPR053932">
    <property type="entry name" value="GeBP-like_DBD"/>
</dbReference>
<organism evidence="7">
    <name type="scientific">Ananas comosus</name>
    <name type="common">Pineapple</name>
    <name type="synonym">Ananas ananas</name>
    <dbReference type="NCBI Taxonomy" id="4615"/>
    <lineage>
        <taxon>Eukaryota</taxon>
        <taxon>Viridiplantae</taxon>
        <taxon>Streptophyta</taxon>
        <taxon>Embryophyta</taxon>
        <taxon>Tracheophyta</taxon>
        <taxon>Spermatophyta</taxon>
        <taxon>Magnoliopsida</taxon>
        <taxon>Liliopsida</taxon>
        <taxon>Poales</taxon>
        <taxon>Bromeliaceae</taxon>
        <taxon>Bromelioideae</taxon>
        <taxon>Ananas</taxon>
    </lineage>
</organism>
<dbReference type="InterPro" id="IPR007592">
    <property type="entry name" value="GEBP"/>
</dbReference>
<proteinExistence type="inferred from homology"/>
<feature type="compositionally biased region" description="Acidic residues" evidence="2">
    <location>
        <begin position="172"/>
        <end position="187"/>
    </location>
</feature>
<dbReference type="GeneID" id="109721452"/>
<comment type="similarity">
    <text evidence="1">Belongs to the GeBP family.</text>
</comment>
<dbReference type="PANTHER" id="PTHR31662">
    <property type="entry name" value="BNAANNG10740D PROTEIN-RELATED"/>
    <property type="match status" value="1"/>
</dbReference>
<dbReference type="RefSeq" id="XP_020104689.1">
    <property type="nucleotide sequence ID" value="XM_020249100.1"/>
</dbReference>
<accession>A0A6P5G7W3</accession>
<feature type="compositionally biased region" description="Basic and acidic residues" evidence="2">
    <location>
        <begin position="137"/>
        <end position="171"/>
    </location>
</feature>
<dbReference type="GO" id="GO:0005634">
    <property type="term" value="C:nucleus"/>
    <property type="evidence" value="ECO:0007669"/>
    <property type="project" value="TreeGrafter"/>
</dbReference>
<feature type="region of interest" description="Disordered" evidence="2">
    <location>
        <begin position="92"/>
        <end position="112"/>
    </location>
</feature>
<dbReference type="Proteomes" id="UP000515123">
    <property type="component" value="Linkage group 15"/>
</dbReference>
<dbReference type="Pfam" id="PF04504">
    <property type="entry name" value="GeBP-like_DBD"/>
    <property type="match status" value="1"/>
</dbReference>
<evidence type="ECO:0000256" key="1">
    <source>
        <dbReference type="ARBA" id="ARBA00010820"/>
    </source>
</evidence>
<feature type="compositionally biased region" description="Gly residues" evidence="2">
    <location>
        <begin position="102"/>
        <end position="111"/>
    </location>
</feature>